<evidence type="ECO:0000256" key="1">
    <source>
        <dbReference type="SAM" id="MobiDB-lite"/>
    </source>
</evidence>
<comment type="caution">
    <text evidence="2">The sequence shown here is derived from an EMBL/GenBank/DDBJ whole genome shotgun (WGS) entry which is preliminary data.</text>
</comment>
<protein>
    <recommendedName>
        <fullName evidence="4">ParB/Sulfiredoxin domain-containing protein</fullName>
    </recommendedName>
</protein>
<feature type="compositionally biased region" description="Low complexity" evidence="1">
    <location>
        <begin position="175"/>
        <end position="184"/>
    </location>
</feature>
<feature type="region of interest" description="Disordered" evidence="1">
    <location>
        <begin position="164"/>
        <end position="213"/>
    </location>
</feature>
<organism evidence="2 3">
    <name type="scientific">Streptomyces chryseus</name>
    <dbReference type="NCBI Taxonomy" id="68186"/>
    <lineage>
        <taxon>Bacteria</taxon>
        <taxon>Bacillati</taxon>
        <taxon>Actinomycetota</taxon>
        <taxon>Actinomycetes</taxon>
        <taxon>Kitasatosporales</taxon>
        <taxon>Streptomycetaceae</taxon>
        <taxon>Streptomyces</taxon>
    </lineage>
</organism>
<feature type="compositionally biased region" description="Acidic residues" evidence="1">
    <location>
        <begin position="164"/>
        <end position="174"/>
    </location>
</feature>
<dbReference type="EMBL" id="BMVO01000003">
    <property type="protein sequence ID" value="GHA94485.1"/>
    <property type="molecule type" value="Genomic_DNA"/>
</dbReference>
<evidence type="ECO:0000313" key="3">
    <source>
        <dbReference type="Proteomes" id="UP000599437"/>
    </source>
</evidence>
<name>A0ABQ3DGZ0_9ACTN</name>
<dbReference type="CDD" id="cd16387">
    <property type="entry name" value="ParB_N_Srx"/>
    <property type="match status" value="1"/>
</dbReference>
<accession>A0ABQ3DGZ0</accession>
<evidence type="ECO:0000313" key="2">
    <source>
        <dbReference type="EMBL" id="GHA94485.1"/>
    </source>
</evidence>
<gene>
    <name evidence="2" type="ORF">GCM10010346_16560</name>
</gene>
<keyword evidence="3" id="KW-1185">Reference proteome</keyword>
<dbReference type="InterPro" id="IPR036086">
    <property type="entry name" value="ParB/Sulfiredoxin_sf"/>
</dbReference>
<reference evidence="3" key="1">
    <citation type="journal article" date="2019" name="Int. J. Syst. Evol. Microbiol.">
        <title>The Global Catalogue of Microorganisms (GCM) 10K type strain sequencing project: providing services to taxonomists for standard genome sequencing and annotation.</title>
        <authorList>
            <consortium name="The Broad Institute Genomics Platform"/>
            <consortium name="The Broad Institute Genome Sequencing Center for Infectious Disease"/>
            <person name="Wu L."/>
            <person name="Ma J."/>
        </authorList>
    </citation>
    <scope>NUCLEOTIDE SEQUENCE [LARGE SCALE GENOMIC DNA]</scope>
    <source>
        <strain evidence="3">JCM 4737</strain>
    </source>
</reference>
<evidence type="ECO:0008006" key="4">
    <source>
        <dbReference type="Google" id="ProtNLM"/>
    </source>
</evidence>
<proteinExistence type="predicted"/>
<dbReference type="Proteomes" id="UP000599437">
    <property type="component" value="Unassembled WGS sequence"/>
</dbReference>
<feature type="compositionally biased region" description="Low complexity" evidence="1">
    <location>
        <begin position="193"/>
        <end position="203"/>
    </location>
</feature>
<sequence length="282" mass="29521">MTQATYVRTDTIPLAQLTPFPGNAKRGDVGAILTSLARNGQYRSLVVRQVEPDRYVVLAGNHTTQAIAAHGPGDCGMTVKVGDEERPCGVCGNEPWEPVARCEVVTCDDDTAKRVNLVDNRAADLGTYDDQALAELIAGLDDLGGTGWTDEDLGDLLTAIEEAAAEEEPPEEEQPATTAPAATPGAQDTIGTSLAPAAAGDSSPPLPPPPGHVLMTLTYLPPDRDEAARLVSAARELFPAEGAPEIVLRALRALTALLDSRHNHDGVVTVSALLKAAGVDRP</sequence>
<dbReference type="RefSeq" id="WP_189714901.1">
    <property type="nucleotide sequence ID" value="NZ_BMVO01000003.1"/>
</dbReference>
<dbReference type="SUPFAM" id="SSF110849">
    <property type="entry name" value="ParB/Sulfiredoxin"/>
    <property type="match status" value="1"/>
</dbReference>